<gene>
    <name evidence="1" type="ORF">GALL_528440</name>
</gene>
<reference evidence="1" key="1">
    <citation type="submission" date="2016-10" db="EMBL/GenBank/DDBJ databases">
        <title>Sequence of Gallionella enrichment culture.</title>
        <authorList>
            <person name="Poehlein A."/>
            <person name="Muehling M."/>
            <person name="Daniel R."/>
        </authorList>
    </citation>
    <scope>NUCLEOTIDE SEQUENCE</scope>
</reference>
<sequence>MSDQTKDCEACFGTSNEPRMRSPHPTRKILFEPCKLCGGTGKVPVKKQA</sequence>
<dbReference type="InterPro" id="IPR036410">
    <property type="entry name" value="HSP_DnaJ_Cys-rich_dom_sf"/>
</dbReference>
<evidence type="ECO:0000313" key="1">
    <source>
        <dbReference type="EMBL" id="OIQ65596.1"/>
    </source>
</evidence>
<proteinExistence type="predicted"/>
<dbReference type="Gene3D" id="6.20.20.10">
    <property type="match status" value="1"/>
</dbReference>
<dbReference type="AlphaFoldDB" id="A0A1J5PDK1"/>
<name>A0A1J5PDK1_9ZZZZ</name>
<dbReference type="EMBL" id="MLJW01007195">
    <property type="protein sequence ID" value="OIQ65596.1"/>
    <property type="molecule type" value="Genomic_DNA"/>
</dbReference>
<comment type="caution">
    <text evidence="1">The sequence shown here is derived from an EMBL/GenBank/DDBJ whole genome shotgun (WGS) entry which is preliminary data.</text>
</comment>
<dbReference type="SUPFAM" id="SSF57938">
    <property type="entry name" value="DnaJ/Hsp40 cysteine-rich domain"/>
    <property type="match status" value="1"/>
</dbReference>
<organism evidence="1">
    <name type="scientific">mine drainage metagenome</name>
    <dbReference type="NCBI Taxonomy" id="410659"/>
    <lineage>
        <taxon>unclassified sequences</taxon>
        <taxon>metagenomes</taxon>
        <taxon>ecological metagenomes</taxon>
    </lineage>
</organism>
<accession>A0A1J5PDK1</accession>
<protein>
    <submittedName>
        <fullName evidence="1">Uncharacterized protein</fullName>
    </submittedName>
</protein>